<dbReference type="GO" id="GO:0008270">
    <property type="term" value="F:zinc ion binding"/>
    <property type="evidence" value="ECO:0007669"/>
    <property type="project" value="UniProtKB-KW"/>
</dbReference>
<gene>
    <name evidence="4" type="ORF">CERSUDRAFT_121672</name>
</gene>
<dbReference type="InterPro" id="IPR013087">
    <property type="entry name" value="Znf_C2H2_type"/>
</dbReference>
<evidence type="ECO:0000259" key="3">
    <source>
        <dbReference type="PROSITE" id="PS50157"/>
    </source>
</evidence>
<evidence type="ECO:0000256" key="2">
    <source>
        <dbReference type="SAM" id="MobiDB-lite"/>
    </source>
</evidence>
<dbReference type="SMART" id="SM00355">
    <property type="entry name" value="ZnF_C2H2"/>
    <property type="match status" value="3"/>
</dbReference>
<dbReference type="PROSITE" id="PS00028">
    <property type="entry name" value="ZINC_FINGER_C2H2_1"/>
    <property type="match status" value="1"/>
</dbReference>
<dbReference type="Proteomes" id="UP000016930">
    <property type="component" value="Unassembled WGS sequence"/>
</dbReference>
<feature type="compositionally biased region" description="Polar residues" evidence="2">
    <location>
        <begin position="336"/>
        <end position="348"/>
    </location>
</feature>
<dbReference type="EMBL" id="KB445792">
    <property type="protein sequence ID" value="EMD41121.1"/>
    <property type="molecule type" value="Genomic_DNA"/>
</dbReference>
<feature type="domain" description="C2H2-type" evidence="3">
    <location>
        <begin position="308"/>
        <end position="336"/>
    </location>
</feature>
<name>M2RQG9_CERS8</name>
<reference evidence="4 5" key="1">
    <citation type="journal article" date="2012" name="Proc. Natl. Acad. Sci. U.S.A.">
        <title>Comparative genomics of Ceriporiopsis subvermispora and Phanerochaete chrysosporium provide insight into selective ligninolysis.</title>
        <authorList>
            <person name="Fernandez-Fueyo E."/>
            <person name="Ruiz-Duenas F.J."/>
            <person name="Ferreira P."/>
            <person name="Floudas D."/>
            <person name="Hibbett D.S."/>
            <person name="Canessa P."/>
            <person name="Larrondo L.F."/>
            <person name="James T.Y."/>
            <person name="Seelenfreund D."/>
            <person name="Lobos S."/>
            <person name="Polanco R."/>
            <person name="Tello M."/>
            <person name="Honda Y."/>
            <person name="Watanabe T."/>
            <person name="Watanabe T."/>
            <person name="Ryu J.S."/>
            <person name="Kubicek C.P."/>
            <person name="Schmoll M."/>
            <person name="Gaskell J."/>
            <person name="Hammel K.E."/>
            <person name="St John F.J."/>
            <person name="Vanden Wymelenberg A."/>
            <person name="Sabat G."/>
            <person name="Splinter BonDurant S."/>
            <person name="Syed K."/>
            <person name="Yadav J.S."/>
            <person name="Doddapaneni H."/>
            <person name="Subramanian V."/>
            <person name="Lavin J.L."/>
            <person name="Oguiza J.A."/>
            <person name="Perez G."/>
            <person name="Pisabarro A.G."/>
            <person name="Ramirez L."/>
            <person name="Santoyo F."/>
            <person name="Master E."/>
            <person name="Coutinho P.M."/>
            <person name="Henrissat B."/>
            <person name="Lombard V."/>
            <person name="Magnuson J.K."/>
            <person name="Kuees U."/>
            <person name="Hori C."/>
            <person name="Igarashi K."/>
            <person name="Samejima M."/>
            <person name="Held B.W."/>
            <person name="Barry K.W."/>
            <person name="LaButti K.M."/>
            <person name="Lapidus A."/>
            <person name="Lindquist E.A."/>
            <person name="Lucas S.M."/>
            <person name="Riley R."/>
            <person name="Salamov A.A."/>
            <person name="Hoffmeister D."/>
            <person name="Schwenk D."/>
            <person name="Hadar Y."/>
            <person name="Yarden O."/>
            <person name="de Vries R.P."/>
            <person name="Wiebenga A."/>
            <person name="Stenlid J."/>
            <person name="Eastwood D."/>
            <person name="Grigoriev I.V."/>
            <person name="Berka R.M."/>
            <person name="Blanchette R.A."/>
            <person name="Kersten P."/>
            <person name="Martinez A.T."/>
            <person name="Vicuna R."/>
            <person name="Cullen D."/>
        </authorList>
    </citation>
    <scope>NUCLEOTIDE SEQUENCE [LARGE SCALE GENOMIC DNA]</scope>
    <source>
        <strain evidence="4 5">B</strain>
    </source>
</reference>
<dbReference type="HOGENOM" id="CLU_745957_0_0_1"/>
<feature type="region of interest" description="Disordered" evidence="2">
    <location>
        <begin position="108"/>
        <end position="200"/>
    </location>
</feature>
<protein>
    <recommendedName>
        <fullName evidence="3">C2H2-type domain-containing protein</fullName>
    </recommendedName>
</protein>
<evidence type="ECO:0000256" key="1">
    <source>
        <dbReference type="PROSITE-ProRule" id="PRU00042"/>
    </source>
</evidence>
<keyword evidence="1" id="KW-0479">Metal-binding</keyword>
<proteinExistence type="predicted"/>
<dbReference type="Gene3D" id="3.30.160.60">
    <property type="entry name" value="Classic Zinc Finger"/>
    <property type="match status" value="1"/>
</dbReference>
<keyword evidence="5" id="KW-1185">Reference proteome</keyword>
<feature type="region of interest" description="Disordered" evidence="2">
    <location>
        <begin position="328"/>
        <end position="371"/>
    </location>
</feature>
<feature type="compositionally biased region" description="Polar residues" evidence="2">
    <location>
        <begin position="156"/>
        <end position="175"/>
    </location>
</feature>
<dbReference type="AlphaFoldDB" id="M2RQG9"/>
<dbReference type="OrthoDB" id="10559802at2759"/>
<dbReference type="PROSITE" id="PS50157">
    <property type="entry name" value="ZINC_FINGER_C2H2_2"/>
    <property type="match status" value="1"/>
</dbReference>
<sequence length="371" mass="40310">MDDAQFELTDYDMIDYLDAGYVLACEVATLANAPVPSPFDIPSLRSQLLRCNDPSFYLVDPDVPLYCTELEFGLMGPEPIFQNTEDPVTPSAVPVPAGDCHVSQLETSQHGAIEAPHRSPTPGGRTSTPAIEESAEPLRRSSRLASTATVAGPSHATRSATCRRSSDSGYESCSSPPVGGSASYSTGRTTGPVRNARSRGARQLSPYMLQSKTCRAEEVMPEPTSESMADAAPLPVTCRLDDCGQLIECTRQTIRRHLKSHEGYFTSLGAHFDCPWPDGCKQKASHRKQLSPKSAPRHMLRHFGVDTHICPRCGEAVERLDGLLRHNRAKHGEDQAGSTEDSATQSGAEQDETTTDEPSDSEMEEAEDWSD</sequence>
<evidence type="ECO:0000313" key="5">
    <source>
        <dbReference type="Proteomes" id="UP000016930"/>
    </source>
</evidence>
<keyword evidence="1" id="KW-0863">Zinc-finger</keyword>
<accession>M2RQG9</accession>
<keyword evidence="1" id="KW-0862">Zinc</keyword>
<feature type="compositionally biased region" description="Acidic residues" evidence="2">
    <location>
        <begin position="349"/>
        <end position="371"/>
    </location>
</feature>
<evidence type="ECO:0000313" key="4">
    <source>
        <dbReference type="EMBL" id="EMD41121.1"/>
    </source>
</evidence>
<organism evidence="4 5">
    <name type="scientific">Ceriporiopsis subvermispora (strain B)</name>
    <name type="common">White-rot fungus</name>
    <name type="synonym">Gelatoporia subvermispora</name>
    <dbReference type="NCBI Taxonomy" id="914234"/>
    <lineage>
        <taxon>Eukaryota</taxon>
        <taxon>Fungi</taxon>
        <taxon>Dikarya</taxon>
        <taxon>Basidiomycota</taxon>
        <taxon>Agaricomycotina</taxon>
        <taxon>Agaricomycetes</taxon>
        <taxon>Polyporales</taxon>
        <taxon>Gelatoporiaceae</taxon>
        <taxon>Gelatoporia</taxon>
    </lineage>
</organism>